<name>A0AA40FI77_9HYME</name>
<dbReference type="EMBL" id="JAHYIQ010000037">
    <property type="protein sequence ID" value="KAK1119341.1"/>
    <property type="molecule type" value="Genomic_DNA"/>
</dbReference>
<gene>
    <name evidence="2" type="ORF">K0M31_013527</name>
</gene>
<keyword evidence="3" id="KW-1185">Reference proteome</keyword>
<evidence type="ECO:0000313" key="2">
    <source>
        <dbReference type="EMBL" id="KAK1119341.1"/>
    </source>
</evidence>
<proteinExistence type="predicted"/>
<feature type="non-terminal residue" evidence="2">
    <location>
        <position position="1"/>
    </location>
</feature>
<sequence length="88" mass="10109">VRDRQVFSGKSDAKDNRRLSVYLSELFTVKRVSTAVNADQWKVSEEDLELLLLRRQSSFPCDRYLASRTPHKRNRNSIGGIPATRQSS</sequence>
<evidence type="ECO:0000313" key="3">
    <source>
        <dbReference type="Proteomes" id="UP001177670"/>
    </source>
</evidence>
<accession>A0AA40FI77</accession>
<dbReference type="AlphaFoldDB" id="A0AA40FI77"/>
<feature type="region of interest" description="Disordered" evidence="1">
    <location>
        <begin position="69"/>
        <end position="88"/>
    </location>
</feature>
<comment type="caution">
    <text evidence="2">The sequence shown here is derived from an EMBL/GenBank/DDBJ whole genome shotgun (WGS) entry which is preliminary data.</text>
</comment>
<reference evidence="2" key="1">
    <citation type="submission" date="2021-10" db="EMBL/GenBank/DDBJ databases">
        <title>Melipona bicolor Genome sequencing and assembly.</title>
        <authorList>
            <person name="Araujo N.S."/>
            <person name="Arias M.C."/>
        </authorList>
    </citation>
    <scope>NUCLEOTIDE SEQUENCE</scope>
    <source>
        <strain evidence="2">USP_2M_L1-L4_2017</strain>
        <tissue evidence="2">Whole body</tissue>
    </source>
</reference>
<dbReference type="Proteomes" id="UP001177670">
    <property type="component" value="Unassembled WGS sequence"/>
</dbReference>
<evidence type="ECO:0000256" key="1">
    <source>
        <dbReference type="SAM" id="MobiDB-lite"/>
    </source>
</evidence>
<organism evidence="2 3">
    <name type="scientific">Melipona bicolor</name>
    <dbReference type="NCBI Taxonomy" id="60889"/>
    <lineage>
        <taxon>Eukaryota</taxon>
        <taxon>Metazoa</taxon>
        <taxon>Ecdysozoa</taxon>
        <taxon>Arthropoda</taxon>
        <taxon>Hexapoda</taxon>
        <taxon>Insecta</taxon>
        <taxon>Pterygota</taxon>
        <taxon>Neoptera</taxon>
        <taxon>Endopterygota</taxon>
        <taxon>Hymenoptera</taxon>
        <taxon>Apocrita</taxon>
        <taxon>Aculeata</taxon>
        <taxon>Apoidea</taxon>
        <taxon>Anthophila</taxon>
        <taxon>Apidae</taxon>
        <taxon>Melipona</taxon>
    </lineage>
</organism>
<protein>
    <submittedName>
        <fullName evidence="2">Uncharacterized protein</fullName>
    </submittedName>
</protein>